<organism evidence="6 7">
    <name type="scientific">Anaerocolumna jejuensis DSM 15929</name>
    <dbReference type="NCBI Taxonomy" id="1121322"/>
    <lineage>
        <taxon>Bacteria</taxon>
        <taxon>Bacillati</taxon>
        <taxon>Bacillota</taxon>
        <taxon>Clostridia</taxon>
        <taxon>Lachnospirales</taxon>
        <taxon>Lachnospiraceae</taxon>
        <taxon>Anaerocolumna</taxon>
    </lineage>
</organism>
<dbReference type="GO" id="GO:0000156">
    <property type="term" value="F:phosphorelay response regulator activity"/>
    <property type="evidence" value="ECO:0007669"/>
    <property type="project" value="InterPro"/>
</dbReference>
<dbReference type="SMART" id="SM00850">
    <property type="entry name" value="LytTR"/>
    <property type="match status" value="1"/>
</dbReference>
<evidence type="ECO:0000313" key="7">
    <source>
        <dbReference type="Proteomes" id="UP000184386"/>
    </source>
</evidence>
<dbReference type="Pfam" id="PF00072">
    <property type="entry name" value="Response_reg"/>
    <property type="match status" value="1"/>
</dbReference>
<gene>
    <name evidence="6" type="ORF">SAMN02745136_01952</name>
</gene>
<dbReference type="InterPro" id="IPR011006">
    <property type="entry name" value="CheY-like_superfamily"/>
</dbReference>
<protein>
    <recommendedName>
        <fullName evidence="1">Stage 0 sporulation protein A homolog</fullName>
    </recommendedName>
</protein>
<evidence type="ECO:0000259" key="5">
    <source>
        <dbReference type="PROSITE" id="PS50930"/>
    </source>
</evidence>
<keyword evidence="7" id="KW-1185">Reference proteome</keyword>
<evidence type="ECO:0000259" key="4">
    <source>
        <dbReference type="PROSITE" id="PS50110"/>
    </source>
</evidence>
<feature type="domain" description="Response regulatory" evidence="4">
    <location>
        <begin position="4"/>
        <end position="120"/>
    </location>
</feature>
<dbReference type="EMBL" id="FRAC01000010">
    <property type="protein sequence ID" value="SHK21643.1"/>
    <property type="molecule type" value="Genomic_DNA"/>
</dbReference>
<dbReference type="PROSITE" id="PS50110">
    <property type="entry name" value="RESPONSE_REGULATORY"/>
    <property type="match status" value="1"/>
</dbReference>
<dbReference type="SUPFAM" id="SSF52172">
    <property type="entry name" value="CheY-like"/>
    <property type="match status" value="1"/>
</dbReference>
<dbReference type="RefSeq" id="WP_073275292.1">
    <property type="nucleotide sequence ID" value="NZ_FRAC01000010.1"/>
</dbReference>
<evidence type="ECO:0000256" key="2">
    <source>
        <dbReference type="ARBA" id="ARBA00024867"/>
    </source>
</evidence>
<dbReference type="PROSITE" id="PS50930">
    <property type="entry name" value="HTH_LYTTR"/>
    <property type="match status" value="1"/>
</dbReference>
<dbReference type="InterPro" id="IPR046947">
    <property type="entry name" value="LytR-like"/>
</dbReference>
<dbReference type="SMART" id="SM00448">
    <property type="entry name" value="REC"/>
    <property type="match status" value="1"/>
</dbReference>
<keyword evidence="3" id="KW-0597">Phosphoprotein</keyword>
<comment type="function">
    <text evidence="2">May play the central regulatory role in sporulation. It may be an element of the effector pathway responsible for the activation of sporulation genes in response to nutritional stress. Spo0A may act in concert with spo0H (a sigma factor) to control the expression of some genes that are critical to the sporulation process.</text>
</comment>
<evidence type="ECO:0000313" key="6">
    <source>
        <dbReference type="EMBL" id="SHK21643.1"/>
    </source>
</evidence>
<dbReference type="Proteomes" id="UP000184386">
    <property type="component" value="Unassembled WGS sequence"/>
</dbReference>
<name>A0A1M6QNI0_9FIRM</name>
<dbReference type="Pfam" id="PF04397">
    <property type="entry name" value="LytTR"/>
    <property type="match status" value="1"/>
</dbReference>
<dbReference type="AlphaFoldDB" id="A0A1M6QNI0"/>
<dbReference type="Gene3D" id="2.40.50.1020">
    <property type="entry name" value="LytTr DNA-binding domain"/>
    <property type="match status" value="1"/>
</dbReference>
<evidence type="ECO:0000256" key="1">
    <source>
        <dbReference type="ARBA" id="ARBA00018672"/>
    </source>
</evidence>
<dbReference type="Gene3D" id="3.40.50.2300">
    <property type="match status" value="1"/>
</dbReference>
<dbReference type="InterPro" id="IPR001789">
    <property type="entry name" value="Sig_transdc_resp-reg_receiver"/>
</dbReference>
<feature type="domain" description="HTH LytTR-type" evidence="5">
    <location>
        <begin position="131"/>
        <end position="202"/>
    </location>
</feature>
<sequence length="242" mass="27954">MPVKIAICDDAAEDIEQLSNALSAYDNSFEITSFTRGERLMDELRDGSFTADLLFLDIYMPGIDGIQTAQEIRGIQKELKIIFLSSSKEHYQQAYEVFAFNYIVKPFDRERLYAVLSRALNELRKESGYKLGIRYKGTVYHRDCRDILYIESRDKLLLFHLADETVLQCYGKLDEILGELPEKFFFRCHQSFLVNLSYVTEVGDAYFRVGQTVISISRKYGKAAKERYYACLFSHMGGGQLQ</sequence>
<evidence type="ECO:0000256" key="3">
    <source>
        <dbReference type="PROSITE-ProRule" id="PRU00169"/>
    </source>
</evidence>
<proteinExistence type="predicted"/>
<reference evidence="6 7" key="1">
    <citation type="submission" date="2016-11" db="EMBL/GenBank/DDBJ databases">
        <authorList>
            <person name="Jaros S."/>
            <person name="Januszkiewicz K."/>
            <person name="Wedrychowicz H."/>
        </authorList>
    </citation>
    <scope>NUCLEOTIDE SEQUENCE [LARGE SCALE GENOMIC DNA]</scope>
    <source>
        <strain evidence="6 7">DSM 15929</strain>
    </source>
</reference>
<dbReference type="InterPro" id="IPR007492">
    <property type="entry name" value="LytTR_DNA-bd_dom"/>
</dbReference>
<accession>A0A1M6QNI0</accession>
<dbReference type="GO" id="GO:0003677">
    <property type="term" value="F:DNA binding"/>
    <property type="evidence" value="ECO:0007669"/>
    <property type="project" value="InterPro"/>
</dbReference>
<feature type="modified residue" description="4-aspartylphosphate" evidence="3">
    <location>
        <position position="57"/>
    </location>
</feature>
<dbReference type="STRING" id="1121322.SAMN02745136_01952"/>
<dbReference type="OrthoDB" id="9779387at2"/>
<dbReference type="PANTHER" id="PTHR37299:SF1">
    <property type="entry name" value="STAGE 0 SPORULATION PROTEIN A HOMOLOG"/>
    <property type="match status" value="1"/>
</dbReference>
<dbReference type="PANTHER" id="PTHR37299">
    <property type="entry name" value="TRANSCRIPTIONAL REGULATOR-RELATED"/>
    <property type="match status" value="1"/>
</dbReference>